<accession>A0AAW0EAF3</accession>
<name>A0AAW0EAF3_9AGAR</name>
<dbReference type="EMBL" id="JAWWNJ010000003">
    <property type="protein sequence ID" value="KAK7060026.1"/>
    <property type="molecule type" value="Genomic_DNA"/>
</dbReference>
<dbReference type="AlphaFoldDB" id="A0AAW0EAF3"/>
<reference evidence="1 2" key="1">
    <citation type="journal article" date="2024" name="J Genomics">
        <title>Draft genome sequencing and assembly of Favolaschia claudopus CIRM-BRFM 2984 isolated from oak limbs.</title>
        <authorList>
            <person name="Navarro D."/>
            <person name="Drula E."/>
            <person name="Chaduli D."/>
            <person name="Cazenave R."/>
            <person name="Ahrendt S."/>
            <person name="Wang J."/>
            <person name="Lipzen A."/>
            <person name="Daum C."/>
            <person name="Barry K."/>
            <person name="Grigoriev I.V."/>
            <person name="Favel A."/>
            <person name="Rosso M.N."/>
            <person name="Martin F."/>
        </authorList>
    </citation>
    <scope>NUCLEOTIDE SEQUENCE [LARGE SCALE GENOMIC DNA]</scope>
    <source>
        <strain evidence="1 2">CIRM-BRFM 2984</strain>
    </source>
</reference>
<evidence type="ECO:0000313" key="1">
    <source>
        <dbReference type="EMBL" id="KAK7060026.1"/>
    </source>
</evidence>
<gene>
    <name evidence="1" type="ORF">R3P38DRAFT_2495846</name>
</gene>
<feature type="non-terminal residue" evidence="1">
    <location>
        <position position="1"/>
    </location>
</feature>
<comment type="caution">
    <text evidence="1">The sequence shown here is derived from an EMBL/GenBank/DDBJ whole genome shotgun (WGS) entry which is preliminary data.</text>
</comment>
<evidence type="ECO:0000313" key="2">
    <source>
        <dbReference type="Proteomes" id="UP001362999"/>
    </source>
</evidence>
<dbReference type="Proteomes" id="UP001362999">
    <property type="component" value="Unassembled WGS sequence"/>
</dbReference>
<protein>
    <submittedName>
        <fullName evidence="1">Uncharacterized protein</fullName>
    </submittedName>
</protein>
<keyword evidence="2" id="KW-1185">Reference proteome</keyword>
<proteinExistence type="predicted"/>
<sequence length="248" mass="27805">SSTMVTFQELGEDIVLLILTSCDVSTVLIMGEVNRVLRVWSLRKQLWISLVEELVSRNLVDTPHRKSLVDHSVPDLIALVKRTVLGPATWLESESGPSLTEEIQVSHTCLPTDSMELLSGGRYIFVGRREDSIEMLDGGDMAVVCVVVRGKISIIQVCLNTGTSTELAQIQLPAQLRVDGQMISLCGDFVALTVTWVFTATDFSTKRFLLLVDWRRRTYILIRYSVPETSIGGFVRFSCTYFKFISYC</sequence>
<organism evidence="1 2">
    <name type="scientific">Favolaschia claudopus</name>
    <dbReference type="NCBI Taxonomy" id="2862362"/>
    <lineage>
        <taxon>Eukaryota</taxon>
        <taxon>Fungi</taxon>
        <taxon>Dikarya</taxon>
        <taxon>Basidiomycota</taxon>
        <taxon>Agaricomycotina</taxon>
        <taxon>Agaricomycetes</taxon>
        <taxon>Agaricomycetidae</taxon>
        <taxon>Agaricales</taxon>
        <taxon>Marasmiineae</taxon>
        <taxon>Mycenaceae</taxon>
        <taxon>Favolaschia</taxon>
    </lineage>
</organism>